<proteinExistence type="predicted"/>
<feature type="transmembrane region" description="Helical" evidence="5">
    <location>
        <begin position="426"/>
        <end position="452"/>
    </location>
</feature>
<dbReference type="Proteomes" id="UP000032452">
    <property type="component" value="Unassembled WGS sequence"/>
</dbReference>
<dbReference type="EMBL" id="JYON01000030">
    <property type="protein sequence ID" value="KJH69967.1"/>
    <property type="molecule type" value="Genomic_DNA"/>
</dbReference>
<name>A0A0D8ZNN9_9CYAN</name>
<evidence type="ECO:0000256" key="5">
    <source>
        <dbReference type="SAM" id="Phobius"/>
    </source>
</evidence>
<dbReference type="InterPro" id="IPR007016">
    <property type="entry name" value="O-antigen_ligase-rel_domated"/>
</dbReference>
<evidence type="ECO:0000259" key="6">
    <source>
        <dbReference type="Pfam" id="PF04932"/>
    </source>
</evidence>
<evidence type="ECO:0000313" key="7">
    <source>
        <dbReference type="EMBL" id="KJH69967.1"/>
    </source>
</evidence>
<keyword evidence="7" id="KW-0413">Isomerase</keyword>
<protein>
    <submittedName>
        <fullName evidence="7">Glucose-6-phosphate isomerase</fullName>
    </submittedName>
</protein>
<feature type="transmembrane region" description="Helical" evidence="5">
    <location>
        <begin position="121"/>
        <end position="141"/>
    </location>
</feature>
<feature type="transmembrane region" description="Helical" evidence="5">
    <location>
        <begin position="296"/>
        <end position="315"/>
    </location>
</feature>
<accession>A0A0D8ZNN9</accession>
<evidence type="ECO:0000313" key="8">
    <source>
        <dbReference type="Proteomes" id="UP000032452"/>
    </source>
</evidence>
<comment type="subcellular location">
    <subcellularLocation>
        <location evidence="1">Membrane</location>
        <topology evidence="1">Multi-pass membrane protein</topology>
    </subcellularLocation>
</comment>
<dbReference type="PANTHER" id="PTHR37422:SF13">
    <property type="entry name" value="LIPOPOLYSACCHARIDE BIOSYNTHESIS PROTEIN PA4999-RELATED"/>
    <property type="match status" value="1"/>
</dbReference>
<evidence type="ECO:0000256" key="3">
    <source>
        <dbReference type="ARBA" id="ARBA00022989"/>
    </source>
</evidence>
<feature type="transmembrane region" description="Helical" evidence="5">
    <location>
        <begin position="17"/>
        <end position="36"/>
    </location>
</feature>
<keyword evidence="2 5" id="KW-0812">Transmembrane</keyword>
<dbReference type="RefSeq" id="WP_045056613.1">
    <property type="nucleotide sequence ID" value="NZ_CAWMDP010000027.1"/>
</dbReference>
<keyword evidence="8" id="KW-1185">Reference proteome</keyword>
<dbReference type="PANTHER" id="PTHR37422">
    <property type="entry name" value="TEICHURONIC ACID BIOSYNTHESIS PROTEIN TUAE"/>
    <property type="match status" value="1"/>
</dbReference>
<feature type="transmembrane region" description="Helical" evidence="5">
    <location>
        <begin position="93"/>
        <end position="114"/>
    </location>
</feature>
<comment type="caution">
    <text evidence="7">The sequence shown here is derived from an EMBL/GenBank/DDBJ whole genome shotgun (WGS) entry which is preliminary data.</text>
</comment>
<feature type="transmembrane region" description="Helical" evidence="5">
    <location>
        <begin position="147"/>
        <end position="167"/>
    </location>
</feature>
<evidence type="ECO:0000256" key="4">
    <source>
        <dbReference type="ARBA" id="ARBA00023136"/>
    </source>
</evidence>
<dbReference type="GO" id="GO:0016020">
    <property type="term" value="C:membrane"/>
    <property type="evidence" value="ECO:0007669"/>
    <property type="project" value="UniProtKB-SubCell"/>
</dbReference>
<dbReference type="InterPro" id="IPR051533">
    <property type="entry name" value="WaaL-like"/>
</dbReference>
<evidence type="ECO:0000256" key="1">
    <source>
        <dbReference type="ARBA" id="ARBA00004141"/>
    </source>
</evidence>
<dbReference type="GO" id="GO:0016853">
    <property type="term" value="F:isomerase activity"/>
    <property type="evidence" value="ECO:0007669"/>
    <property type="project" value="UniProtKB-KW"/>
</dbReference>
<keyword evidence="4 5" id="KW-0472">Membrane</keyword>
<sequence>MSLTSSSVSTKPSTPALLAWIVIVGFSLFTAVAVLAGAGSIMRLLFPLLSLAVGLFLYGRYPIIYVGFTWWLWFITPWLRRIIDYRSGWDGNGIILVAPFLVTLITFITFVQYLPRSYKMGGLPIVLAIIGVIYGFFIGAIKNPLTVSLRALLDWLTPILLAFHLFVNWRNYPKYRENLQSTFTWGLLITGVYGVIQYLVAPEWDRYWIIQTKLLTNGAPEPLGIRVFSTMNSPGPFANVVLAGLLILLTNESFWRVPAMAAGYMSFLLSLVRSAWAGWFLGIISLFAFIKPRLQMQLVVTILAIALCVLPLATIEPFSEIISARLETFTNLQKDTSYNERSELYEKNVELAFSSGLGRGIGSKYYVNEEGLLQEVTLDSGILDIFFTLGWFGAIPYIGGMALVVFELFKSDVGRSDAFASAARAIGLSILAQLLFGSVMLALSGVVFWSFLGIGMAANKYHQNEKALKDGRRV</sequence>
<dbReference type="STRING" id="1618023.UH38_20765"/>
<dbReference type="OrthoDB" id="7295126at2"/>
<organism evidence="7 8">
    <name type="scientific">Aliterella atlantica CENA595</name>
    <dbReference type="NCBI Taxonomy" id="1618023"/>
    <lineage>
        <taxon>Bacteria</taxon>
        <taxon>Bacillati</taxon>
        <taxon>Cyanobacteriota</taxon>
        <taxon>Cyanophyceae</taxon>
        <taxon>Chroococcidiopsidales</taxon>
        <taxon>Aliterellaceae</taxon>
        <taxon>Aliterella</taxon>
    </lineage>
</organism>
<feature type="transmembrane region" description="Helical" evidence="5">
    <location>
        <begin position="48"/>
        <end position="73"/>
    </location>
</feature>
<feature type="domain" description="O-antigen ligase-related" evidence="6">
    <location>
        <begin position="263"/>
        <end position="397"/>
    </location>
</feature>
<keyword evidence="3 5" id="KW-1133">Transmembrane helix</keyword>
<evidence type="ECO:0000256" key="2">
    <source>
        <dbReference type="ARBA" id="ARBA00022692"/>
    </source>
</evidence>
<reference evidence="7 8" key="1">
    <citation type="submission" date="2015-02" db="EMBL/GenBank/DDBJ databases">
        <title>Draft genome of a novel marine cyanobacterium (Chroococcales) isolated from South Atlantic Ocean.</title>
        <authorList>
            <person name="Rigonato J."/>
            <person name="Alvarenga D.O."/>
            <person name="Branco L.H."/>
            <person name="Varani A.M."/>
            <person name="Brandini F.P."/>
            <person name="Fiore M.F."/>
        </authorList>
    </citation>
    <scope>NUCLEOTIDE SEQUENCE [LARGE SCALE GENOMIC DNA]</scope>
    <source>
        <strain evidence="7 8">CENA595</strain>
    </source>
</reference>
<dbReference type="PATRIC" id="fig|1618023.3.peg.2437"/>
<feature type="transmembrane region" description="Helical" evidence="5">
    <location>
        <begin position="267"/>
        <end position="290"/>
    </location>
</feature>
<feature type="transmembrane region" description="Helical" evidence="5">
    <location>
        <begin position="179"/>
        <end position="200"/>
    </location>
</feature>
<feature type="transmembrane region" description="Helical" evidence="5">
    <location>
        <begin position="237"/>
        <end position="255"/>
    </location>
</feature>
<feature type="transmembrane region" description="Helical" evidence="5">
    <location>
        <begin position="382"/>
        <end position="406"/>
    </location>
</feature>
<dbReference type="AlphaFoldDB" id="A0A0D8ZNN9"/>
<gene>
    <name evidence="7" type="ORF">UH38_20765</name>
</gene>
<dbReference type="Pfam" id="PF04932">
    <property type="entry name" value="Wzy_C"/>
    <property type="match status" value="1"/>
</dbReference>